<evidence type="ECO:0000313" key="3">
    <source>
        <dbReference type="EMBL" id="MBF9071489.1"/>
    </source>
</evidence>
<sequence length="476" mass="50189">MPQLHDLTALEQGELIATGKLSPVELTQHYLERIEQLNETVGAYVTVTPELALAQAAQAEEDSAEARREGRALAPLHGVPVPVKDLNFVAGVRATLGSRAYAEHVPDVDDHVVVRMREAGTIMLGKTQTPEFGLPCYSENEVAPPSRTPWDLERSAGGSSGGAAAAVASGLAPLAHGSDGGGSIRIPASVCGLFGIKPSRGRISSGPTLHDISGLSTSGPLARTVADAAALLDVMAGRMPGDPYTAPELPTGETFRSHAERDPGSLRIAVLTDAPVPGVEVHADCVAATRDAAELLSGLGHRVDEMALPADETLSRVFRQVWAVMATQRPVAPHDEERLMPLTRHLRSLGRQVSGPDFATALYTFRAVGELVAQLMADYDVVLSPTLAKPPALVGGLRNDADPGAEFDNLAHFTPFTPLFNATGQPAVNLPLHWSAEGLPIGVMLGGHYGAEATLISLSAQLEAARPWSGRKPEIW</sequence>
<reference evidence="3" key="1">
    <citation type="submission" date="2020-11" db="EMBL/GenBank/DDBJ databases">
        <title>Isolation and identification of active actinomycetes.</title>
        <authorList>
            <person name="Yu B."/>
        </authorList>
    </citation>
    <scope>NUCLEOTIDE SEQUENCE</scope>
    <source>
        <strain evidence="3">NEAU-YB345</strain>
    </source>
</reference>
<dbReference type="AlphaFoldDB" id="A0A931B5H5"/>
<dbReference type="PROSITE" id="PS00571">
    <property type="entry name" value="AMIDASES"/>
    <property type="match status" value="1"/>
</dbReference>
<dbReference type="InterPro" id="IPR036928">
    <property type="entry name" value="AS_sf"/>
</dbReference>
<dbReference type="Proteomes" id="UP000657385">
    <property type="component" value="Unassembled WGS sequence"/>
</dbReference>
<dbReference type="RefSeq" id="WP_196196668.1">
    <property type="nucleotide sequence ID" value="NZ_JADPRT010000012.1"/>
</dbReference>
<evidence type="ECO:0000259" key="2">
    <source>
        <dbReference type="Pfam" id="PF01425"/>
    </source>
</evidence>
<dbReference type="InterPro" id="IPR020556">
    <property type="entry name" value="Amidase_CS"/>
</dbReference>
<protein>
    <submittedName>
        <fullName evidence="3">Amidase</fullName>
    </submittedName>
</protein>
<name>A0A931B5H5_9ACTN</name>
<proteinExistence type="inferred from homology"/>
<dbReference type="SUPFAM" id="SSF75304">
    <property type="entry name" value="Amidase signature (AS) enzymes"/>
    <property type="match status" value="1"/>
</dbReference>
<organism evidence="3 4">
    <name type="scientific">Streptacidiphilus fuscans</name>
    <dbReference type="NCBI Taxonomy" id="2789292"/>
    <lineage>
        <taxon>Bacteria</taxon>
        <taxon>Bacillati</taxon>
        <taxon>Actinomycetota</taxon>
        <taxon>Actinomycetes</taxon>
        <taxon>Kitasatosporales</taxon>
        <taxon>Streptomycetaceae</taxon>
        <taxon>Streptacidiphilus</taxon>
    </lineage>
</organism>
<dbReference type="EMBL" id="JADPRT010000012">
    <property type="protein sequence ID" value="MBF9071489.1"/>
    <property type="molecule type" value="Genomic_DNA"/>
</dbReference>
<dbReference type="InterPro" id="IPR023631">
    <property type="entry name" value="Amidase_dom"/>
</dbReference>
<comment type="caution">
    <text evidence="3">The sequence shown here is derived from an EMBL/GenBank/DDBJ whole genome shotgun (WGS) entry which is preliminary data.</text>
</comment>
<dbReference type="PANTHER" id="PTHR11895:SF7">
    <property type="entry name" value="GLUTAMYL-TRNA(GLN) AMIDOTRANSFERASE SUBUNIT A, MITOCHONDRIAL"/>
    <property type="match status" value="1"/>
</dbReference>
<evidence type="ECO:0000256" key="1">
    <source>
        <dbReference type="ARBA" id="ARBA00009199"/>
    </source>
</evidence>
<dbReference type="PANTHER" id="PTHR11895">
    <property type="entry name" value="TRANSAMIDASE"/>
    <property type="match status" value="1"/>
</dbReference>
<comment type="similarity">
    <text evidence="1">Belongs to the amidase family.</text>
</comment>
<dbReference type="Gene3D" id="3.90.1300.10">
    <property type="entry name" value="Amidase signature (AS) domain"/>
    <property type="match status" value="1"/>
</dbReference>
<accession>A0A931B5H5</accession>
<keyword evidence="4" id="KW-1185">Reference proteome</keyword>
<gene>
    <name evidence="3" type="ORF">I2501_26050</name>
</gene>
<feature type="domain" description="Amidase" evidence="2">
    <location>
        <begin position="25"/>
        <end position="455"/>
    </location>
</feature>
<evidence type="ECO:0000313" key="4">
    <source>
        <dbReference type="Proteomes" id="UP000657385"/>
    </source>
</evidence>
<dbReference type="InterPro" id="IPR000120">
    <property type="entry name" value="Amidase"/>
</dbReference>
<dbReference type="GO" id="GO:0003824">
    <property type="term" value="F:catalytic activity"/>
    <property type="evidence" value="ECO:0007669"/>
    <property type="project" value="InterPro"/>
</dbReference>
<dbReference type="Pfam" id="PF01425">
    <property type="entry name" value="Amidase"/>
    <property type="match status" value="1"/>
</dbReference>